<name>A0AAD7C3I4_9AGAR</name>
<accession>A0AAD7C3I4</accession>
<feature type="non-terminal residue" evidence="1">
    <location>
        <position position="83"/>
    </location>
</feature>
<organism evidence="1 2">
    <name type="scientific">Roridomyces roridus</name>
    <dbReference type="NCBI Taxonomy" id="1738132"/>
    <lineage>
        <taxon>Eukaryota</taxon>
        <taxon>Fungi</taxon>
        <taxon>Dikarya</taxon>
        <taxon>Basidiomycota</taxon>
        <taxon>Agaricomycotina</taxon>
        <taxon>Agaricomycetes</taxon>
        <taxon>Agaricomycetidae</taxon>
        <taxon>Agaricales</taxon>
        <taxon>Marasmiineae</taxon>
        <taxon>Mycenaceae</taxon>
        <taxon>Roridomyces</taxon>
    </lineage>
</organism>
<comment type="caution">
    <text evidence="1">The sequence shown here is derived from an EMBL/GenBank/DDBJ whole genome shotgun (WGS) entry which is preliminary data.</text>
</comment>
<dbReference type="AlphaFoldDB" id="A0AAD7C3I4"/>
<reference evidence="1" key="1">
    <citation type="submission" date="2023-03" db="EMBL/GenBank/DDBJ databases">
        <title>Massive genome expansion in bonnet fungi (Mycena s.s.) driven by repeated elements and novel gene families across ecological guilds.</title>
        <authorList>
            <consortium name="Lawrence Berkeley National Laboratory"/>
            <person name="Harder C.B."/>
            <person name="Miyauchi S."/>
            <person name="Viragh M."/>
            <person name="Kuo A."/>
            <person name="Thoen E."/>
            <person name="Andreopoulos B."/>
            <person name="Lu D."/>
            <person name="Skrede I."/>
            <person name="Drula E."/>
            <person name="Henrissat B."/>
            <person name="Morin E."/>
            <person name="Kohler A."/>
            <person name="Barry K."/>
            <person name="LaButti K."/>
            <person name="Morin E."/>
            <person name="Salamov A."/>
            <person name="Lipzen A."/>
            <person name="Mereny Z."/>
            <person name="Hegedus B."/>
            <person name="Baldrian P."/>
            <person name="Stursova M."/>
            <person name="Weitz H."/>
            <person name="Taylor A."/>
            <person name="Grigoriev I.V."/>
            <person name="Nagy L.G."/>
            <person name="Martin F."/>
            <person name="Kauserud H."/>
        </authorList>
    </citation>
    <scope>NUCLEOTIDE SEQUENCE</scope>
    <source>
        <strain evidence="1">9284</strain>
    </source>
</reference>
<dbReference type="Proteomes" id="UP001221142">
    <property type="component" value="Unassembled WGS sequence"/>
</dbReference>
<sequence>DVGAYIFRYKQYRKVHPVKNNLVSAYGMLDKMHKPARCSAETMTSFHTDEYVQFLSRVTPETFSKLSFDGTPFLVSEDNPPFK</sequence>
<evidence type="ECO:0000313" key="2">
    <source>
        <dbReference type="Proteomes" id="UP001221142"/>
    </source>
</evidence>
<keyword evidence="2" id="KW-1185">Reference proteome</keyword>
<gene>
    <name evidence="1" type="ORF">FB45DRAFT_741451</name>
</gene>
<dbReference type="InterPro" id="IPR037138">
    <property type="entry name" value="His_deacetylse_dom_sf"/>
</dbReference>
<evidence type="ECO:0008006" key="3">
    <source>
        <dbReference type="Google" id="ProtNLM"/>
    </source>
</evidence>
<dbReference type="InterPro" id="IPR003084">
    <property type="entry name" value="HDAC_I/II"/>
</dbReference>
<dbReference type="PRINTS" id="PR01271">
    <property type="entry name" value="HISDACETLASE"/>
</dbReference>
<proteinExistence type="predicted"/>
<dbReference type="SUPFAM" id="SSF52768">
    <property type="entry name" value="Arginase/deacetylase"/>
    <property type="match status" value="1"/>
</dbReference>
<evidence type="ECO:0000313" key="1">
    <source>
        <dbReference type="EMBL" id="KAJ7638259.1"/>
    </source>
</evidence>
<dbReference type="EMBL" id="JARKIF010000005">
    <property type="protein sequence ID" value="KAJ7638259.1"/>
    <property type="molecule type" value="Genomic_DNA"/>
</dbReference>
<dbReference type="InterPro" id="IPR023696">
    <property type="entry name" value="Ureohydrolase_dom_sf"/>
</dbReference>
<dbReference type="GO" id="GO:0004407">
    <property type="term" value="F:histone deacetylase activity"/>
    <property type="evidence" value="ECO:0007669"/>
    <property type="project" value="InterPro"/>
</dbReference>
<protein>
    <recommendedName>
        <fullName evidence="3">Histone deacetylase</fullName>
    </recommendedName>
</protein>
<dbReference type="Gene3D" id="3.40.800.20">
    <property type="entry name" value="Histone deacetylase domain"/>
    <property type="match status" value="1"/>
</dbReference>